<gene>
    <name evidence="1" type="ORF">QG404_04490</name>
</gene>
<protein>
    <submittedName>
        <fullName evidence="1">DUF2496 domain-containing protein</fullName>
    </submittedName>
</protein>
<reference evidence="1 2" key="1">
    <citation type="submission" date="2023-04" db="EMBL/GenBank/DDBJ databases">
        <title>Genome dynamics across the evolutionary transition to endosymbiosis.</title>
        <authorList>
            <person name="Siozios S."/>
            <person name="Nadal-Jimenez P."/>
            <person name="Azagi T."/>
            <person name="Sprong H."/>
            <person name="Frost C.L."/>
            <person name="Parratt S.R."/>
            <person name="Taylor G."/>
            <person name="Brettell L."/>
            <person name="Lew K.C."/>
            <person name="Croft L."/>
            <person name="King K.C."/>
            <person name="Brockhurst M.A."/>
            <person name="Hypsa V."/>
            <person name="Novakova E."/>
            <person name="Darby A.C."/>
            <person name="Hurst G.D.D."/>
        </authorList>
    </citation>
    <scope>NUCLEOTIDE SEQUENCE [LARGE SCALE GENOMIC DNA]</scope>
    <source>
        <strain evidence="2">aApi_AU</strain>
    </source>
</reference>
<dbReference type="Proteomes" id="UP001231859">
    <property type="component" value="Chromosome"/>
</dbReference>
<dbReference type="Pfam" id="PF10689">
    <property type="entry name" value="DUF2496"/>
    <property type="match status" value="1"/>
</dbReference>
<organism evidence="1 2">
    <name type="scientific">Arsenophonus apicola</name>
    <dbReference type="NCBI Taxonomy" id="2879119"/>
    <lineage>
        <taxon>Bacteria</taxon>
        <taxon>Pseudomonadati</taxon>
        <taxon>Pseudomonadota</taxon>
        <taxon>Gammaproteobacteria</taxon>
        <taxon>Enterobacterales</taxon>
        <taxon>Morganellaceae</taxon>
        <taxon>Arsenophonus</taxon>
    </lineage>
</organism>
<evidence type="ECO:0000313" key="1">
    <source>
        <dbReference type="EMBL" id="WGO84160.1"/>
    </source>
</evidence>
<accession>A0ABY8P3U6</accession>
<dbReference type="RefSeq" id="WP_280939183.1">
    <property type="nucleotide sequence ID" value="NZ_CP123759.1"/>
</dbReference>
<keyword evidence="2" id="KW-1185">Reference proteome</keyword>
<evidence type="ECO:0000313" key="2">
    <source>
        <dbReference type="Proteomes" id="UP001231859"/>
    </source>
</evidence>
<dbReference type="EMBL" id="CP123759">
    <property type="protein sequence ID" value="WGO84160.1"/>
    <property type="molecule type" value="Genomic_DNA"/>
</dbReference>
<dbReference type="InterPro" id="IPR019630">
    <property type="entry name" value="DUF2496_YbaM-rel"/>
</dbReference>
<proteinExistence type="predicted"/>
<sequence length="57" mass="6436">MNLENAPLEIQVAIDLIYILEINQIEPATVLKALDIVKKDYENKKAISLLANATKKR</sequence>
<name>A0ABY8P3U6_9GAMM</name>